<feature type="compositionally biased region" description="Basic and acidic residues" evidence="1">
    <location>
        <begin position="268"/>
        <end position="281"/>
    </location>
</feature>
<accession>A0AAJ7L4T5</accession>
<feature type="compositionally biased region" description="Basic and acidic residues" evidence="1">
    <location>
        <begin position="157"/>
        <end position="188"/>
    </location>
</feature>
<feature type="region of interest" description="Disordered" evidence="1">
    <location>
        <begin position="150"/>
        <end position="570"/>
    </location>
</feature>
<feature type="compositionally biased region" description="Basic and acidic residues" evidence="1">
    <location>
        <begin position="241"/>
        <end position="253"/>
    </location>
</feature>
<dbReference type="Proteomes" id="UP000694867">
    <property type="component" value="Unplaced"/>
</dbReference>
<feature type="compositionally biased region" description="Basic and acidic residues" evidence="1">
    <location>
        <begin position="195"/>
        <end position="217"/>
    </location>
</feature>
<dbReference type="AlphaFoldDB" id="A0AAJ7L4T5"/>
<feature type="compositionally biased region" description="Acidic residues" evidence="1">
    <location>
        <begin position="396"/>
        <end position="420"/>
    </location>
</feature>
<reference evidence="3" key="1">
    <citation type="submission" date="2025-08" db="UniProtKB">
        <authorList>
            <consortium name="RefSeq"/>
        </authorList>
    </citation>
    <scope>IDENTIFICATION</scope>
</reference>
<name>A0AAJ7L4T5_9ACAR</name>
<keyword evidence="2" id="KW-1185">Reference proteome</keyword>
<feature type="compositionally biased region" description="Acidic residues" evidence="1">
    <location>
        <begin position="338"/>
        <end position="364"/>
    </location>
</feature>
<feature type="compositionally biased region" description="Basic and acidic residues" evidence="1">
    <location>
        <begin position="494"/>
        <end position="508"/>
    </location>
</feature>
<dbReference type="RefSeq" id="XP_018494889.2">
    <property type="nucleotide sequence ID" value="XM_018639373.2"/>
</dbReference>
<dbReference type="KEGG" id="goe:100907174"/>
<gene>
    <name evidence="3" type="primary">LOC100907174</name>
</gene>
<sequence length="587" mass="65293">MEKQRVNDAVVKLGNLIIKARVFVAHRLSSRIRAFRARNNEKFKGRIDRLLAELPYLKTLSKSGTRKATARRMLLNTEDPMSKIECESTSPDDRAFFRLCKTQFIERFISEFREANVDWKYWVPPLLAMWEKKVGMKRTRLNGENWKRQAMPLAGNEARDAETDDIKGIGASGKRDKGTKGDLTLVDKAKRKSRRAGDKFVKEFITKPGDLHGRDSASDSADSTDAHKTKSGSGSSADSGEDYRSEDRNKNESGPRFSKSKSASAGRSDPHRIFSHDEKEGSSSPEVCQVPFRPYAPKYFVGSSGGEDSSEADGGCEGTNTIRDGDADDDEKMGLSDSENEEGEEESEGSESEDGEDESADDEVPAPKKKGPDRDLSIEELEEDAEDSADGGASSQDEEGNTGGSDDEDEDSEGSGEDMNDSDHERAFEARIEKKFKSNGSRTSLKAPVTTYEPESSEEEFPSTSKAANHGRNDKDVDGDNEEDDARAASFFLRKGEKPVDVEPRTVPKEQAPNLNRRQRRGHERDRSFNTAPQDGDAGSEPKSNLTFGRDFRPRRSSQPRDRHNNPGSEFSLLCYSAWRSCKDPLF</sequence>
<evidence type="ECO:0000313" key="3">
    <source>
        <dbReference type="RefSeq" id="XP_018494889.2"/>
    </source>
</evidence>
<protein>
    <submittedName>
        <fullName evidence="3">Spore wall protein 2</fullName>
    </submittedName>
</protein>
<feature type="compositionally biased region" description="Acidic residues" evidence="1">
    <location>
        <begin position="378"/>
        <end position="389"/>
    </location>
</feature>
<feature type="compositionally biased region" description="Basic and acidic residues" evidence="1">
    <location>
        <begin position="550"/>
        <end position="565"/>
    </location>
</feature>
<proteinExistence type="predicted"/>
<organism evidence="2 3">
    <name type="scientific">Galendromus occidentalis</name>
    <name type="common">western predatory mite</name>
    <dbReference type="NCBI Taxonomy" id="34638"/>
    <lineage>
        <taxon>Eukaryota</taxon>
        <taxon>Metazoa</taxon>
        <taxon>Ecdysozoa</taxon>
        <taxon>Arthropoda</taxon>
        <taxon>Chelicerata</taxon>
        <taxon>Arachnida</taxon>
        <taxon>Acari</taxon>
        <taxon>Parasitiformes</taxon>
        <taxon>Mesostigmata</taxon>
        <taxon>Gamasina</taxon>
        <taxon>Phytoseioidea</taxon>
        <taxon>Phytoseiidae</taxon>
        <taxon>Typhlodrominae</taxon>
        <taxon>Galendromus</taxon>
    </lineage>
</organism>
<evidence type="ECO:0000313" key="2">
    <source>
        <dbReference type="Proteomes" id="UP000694867"/>
    </source>
</evidence>
<evidence type="ECO:0000256" key="1">
    <source>
        <dbReference type="SAM" id="MobiDB-lite"/>
    </source>
</evidence>
<feature type="compositionally biased region" description="Basic and acidic residues" evidence="1">
    <location>
        <begin position="421"/>
        <end position="436"/>
    </location>
</feature>
<dbReference type="GeneID" id="100907174"/>